<evidence type="ECO:0000256" key="1">
    <source>
        <dbReference type="ARBA" id="ARBA00007532"/>
    </source>
</evidence>
<dbReference type="Proteomes" id="UP000323454">
    <property type="component" value="Unassembled WGS sequence"/>
</dbReference>
<reference evidence="9 10" key="2">
    <citation type="submission" date="2019-09" db="EMBL/GenBank/DDBJ databases">
        <authorList>
            <person name="Jin C."/>
        </authorList>
    </citation>
    <scope>NUCLEOTIDE SEQUENCE [LARGE SCALE GENOMIC DNA]</scope>
    <source>
        <strain evidence="9 10">AN110305</strain>
    </source>
</reference>
<evidence type="ECO:0000256" key="5">
    <source>
        <dbReference type="PIRSR" id="PIRSR000350-3"/>
    </source>
</evidence>
<dbReference type="SUPFAM" id="SSF55424">
    <property type="entry name" value="FAD/NAD-linked reductases, dimerisation (C-terminal) domain"/>
    <property type="match status" value="1"/>
</dbReference>
<feature type="binding site" evidence="5">
    <location>
        <begin position="143"/>
        <end position="145"/>
    </location>
    <ligand>
        <name>FAD</name>
        <dbReference type="ChEBI" id="CHEBI:57692"/>
    </ligand>
</feature>
<dbReference type="GO" id="GO:0006103">
    <property type="term" value="P:2-oxoglutarate metabolic process"/>
    <property type="evidence" value="ECO:0007669"/>
    <property type="project" value="TreeGrafter"/>
</dbReference>
<name>A0A5B2XLT9_9PSEU</name>
<keyword evidence="2" id="KW-0285">Flavoprotein</keyword>
<accession>A0A5B2XLT9</accession>
<feature type="binding site" evidence="5">
    <location>
        <position position="267"/>
    </location>
    <ligand>
        <name>NAD(+)</name>
        <dbReference type="ChEBI" id="CHEBI:57540"/>
    </ligand>
</feature>
<dbReference type="GO" id="GO:0050660">
    <property type="term" value="F:flavin adenine dinucleotide binding"/>
    <property type="evidence" value="ECO:0007669"/>
    <property type="project" value="TreeGrafter"/>
</dbReference>
<dbReference type="GO" id="GO:0004148">
    <property type="term" value="F:dihydrolipoyl dehydrogenase (NADH) activity"/>
    <property type="evidence" value="ECO:0007669"/>
    <property type="project" value="TreeGrafter"/>
</dbReference>
<dbReference type="InterPro" id="IPR016156">
    <property type="entry name" value="FAD/NAD-linked_Rdtase_dimer_sf"/>
</dbReference>
<evidence type="ECO:0000256" key="4">
    <source>
        <dbReference type="ARBA" id="ARBA00023027"/>
    </source>
</evidence>
<gene>
    <name evidence="9" type="ORF">F0L68_07810</name>
</gene>
<reference evidence="9 10" key="1">
    <citation type="submission" date="2019-09" db="EMBL/GenBank/DDBJ databases">
        <title>Goodfellowia gen. nov., a new genus of the Pseudonocardineae related to Actinoalloteichus, containing Goodfellowia coeruleoviolacea gen. nov., comb. nov. gen. nov., comb. nov.</title>
        <authorList>
            <person name="Labeda D."/>
        </authorList>
    </citation>
    <scope>NUCLEOTIDE SEQUENCE [LARGE SCALE GENOMIC DNA]</scope>
    <source>
        <strain evidence="9 10">AN110305</strain>
    </source>
</reference>
<feature type="binding site" evidence="5">
    <location>
        <position position="113"/>
    </location>
    <ligand>
        <name>FAD</name>
        <dbReference type="ChEBI" id="CHEBI:57692"/>
    </ligand>
</feature>
<dbReference type="EMBL" id="VUOB01000011">
    <property type="protein sequence ID" value="KAA2264316.1"/>
    <property type="molecule type" value="Genomic_DNA"/>
</dbReference>
<keyword evidence="5" id="KW-0547">Nucleotide-binding</keyword>
<dbReference type="PRINTS" id="PR00411">
    <property type="entry name" value="PNDRDTASEI"/>
</dbReference>
<dbReference type="Pfam" id="PF07992">
    <property type="entry name" value="Pyr_redox_2"/>
    <property type="match status" value="1"/>
</dbReference>
<evidence type="ECO:0000313" key="10">
    <source>
        <dbReference type="Proteomes" id="UP000323454"/>
    </source>
</evidence>
<dbReference type="InterPro" id="IPR023753">
    <property type="entry name" value="FAD/NAD-binding_dom"/>
</dbReference>
<feature type="domain" description="Pyridine nucleotide-disulphide oxidoreductase dimerisation" evidence="7">
    <location>
        <begin position="358"/>
        <end position="463"/>
    </location>
</feature>
<feature type="binding site" evidence="5">
    <location>
        <position position="309"/>
    </location>
    <ligand>
        <name>FAD</name>
        <dbReference type="ChEBI" id="CHEBI:57692"/>
    </ligand>
</feature>
<dbReference type="Gene3D" id="3.30.390.30">
    <property type="match status" value="1"/>
</dbReference>
<comment type="caution">
    <text evidence="9">The sequence shown here is derived from an EMBL/GenBank/DDBJ whole genome shotgun (WGS) entry which is preliminary data.</text>
</comment>
<keyword evidence="4 5" id="KW-0520">NAD</keyword>
<dbReference type="OrthoDB" id="4678789at2"/>
<feature type="disulfide bond" description="Redox-active" evidence="6">
    <location>
        <begin position="43"/>
        <end position="48"/>
    </location>
</feature>
<evidence type="ECO:0000256" key="3">
    <source>
        <dbReference type="ARBA" id="ARBA00022827"/>
    </source>
</evidence>
<dbReference type="AlphaFoldDB" id="A0A5B2XLT9"/>
<evidence type="ECO:0000259" key="7">
    <source>
        <dbReference type="Pfam" id="PF02852"/>
    </source>
</evidence>
<feature type="binding site" evidence="5">
    <location>
        <begin position="180"/>
        <end position="187"/>
    </location>
    <ligand>
        <name>NAD(+)</name>
        <dbReference type="ChEBI" id="CHEBI:57540"/>
    </ligand>
</feature>
<evidence type="ECO:0000259" key="8">
    <source>
        <dbReference type="Pfam" id="PF07992"/>
    </source>
</evidence>
<dbReference type="InterPro" id="IPR001100">
    <property type="entry name" value="Pyr_nuc-diS_OxRdtase"/>
</dbReference>
<dbReference type="InterPro" id="IPR004099">
    <property type="entry name" value="Pyr_nucl-diS_OxRdtase_dimer"/>
</dbReference>
<comment type="similarity">
    <text evidence="1">Belongs to the class-I pyridine nucleotide-disulfide oxidoreductase family.</text>
</comment>
<dbReference type="RefSeq" id="WP_149848799.1">
    <property type="nucleotide sequence ID" value="NZ_VUOB01000011.1"/>
</dbReference>
<sequence length="472" mass="48684">MTTDSFDVIVIGAGPVGENAAARAVRGGLTAALVEAERVGGECSYWACMPSKALLRPGHAMAAARRLPGVPVGEQLDAAAVLARRDEFTSHWDDAGQVGWAEGAGIAVIRGHGRLSGPREVTVRAADGSVRTLTAAHAVVVCTGSVPVQPPIPGLAETPTWGSREATSAHEVPGRLAVLGGGVVGVELAQAWARLGSQVTLVVSQDRPLARFEDFVGDLVADGLRADGVELLLGATTERVSAVEDGVELVLADGKRIVADQLLVATGRRPATEDLGVELFGLEPGRALTVDDSGVVSGVDGGWLYAAGDVTGRAPLTHQGKYAARAVGDAIAARAAGSLTGDPEPWSGLASTADHTAVPQVVFTDPEVAFVGRTAEQARQAGLDVRVVEIDIAVAGSSLHADGYTGKASMVVDEGRRVLVGLTFVGPDVAELLHAATIAIVGEVPIDRLWHAVPAYPTISEVWLRLLEAYGL</sequence>
<evidence type="ECO:0000313" key="9">
    <source>
        <dbReference type="EMBL" id="KAA2264316.1"/>
    </source>
</evidence>
<dbReference type="SUPFAM" id="SSF51905">
    <property type="entry name" value="FAD/NAD(P)-binding domain"/>
    <property type="match status" value="1"/>
</dbReference>
<dbReference type="PIRSF" id="PIRSF000350">
    <property type="entry name" value="Mercury_reductase_MerA"/>
    <property type="match status" value="1"/>
</dbReference>
<keyword evidence="3 5" id="KW-0274">FAD</keyword>
<evidence type="ECO:0000256" key="6">
    <source>
        <dbReference type="PIRSR" id="PIRSR000350-4"/>
    </source>
</evidence>
<comment type="cofactor">
    <cofactor evidence="5">
        <name>FAD</name>
        <dbReference type="ChEBI" id="CHEBI:57692"/>
    </cofactor>
    <text evidence="5">Binds 1 FAD per subunit.</text>
</comment>
<protein>
    <submittedName>
        <fullName evidence="9">NAD(P)/FAD-dependent oxidoreductase</fullName>
    </submittedName>
</protein>
<evidence type="ECO:0000256" key="2">
    <source>
        <dbReference type="ARBA" id="ARBA00022630"/>
    </source>
</evidence>
<dbReference type="PANTHER" id="PTHR22912:SF151">
    <property type="entry name" value="DIHYDROLIPOYL DEHYDROGENASE, MITOCHONDRIAL"/>
    <property type="match status" value="1"/>
</dbReference>
<dbReference type="Pfam" id="PF02852">
    <property type="entry name" value="Pyr_redox_dim"/>
    <property type="match status" value="1"/>
</dbReference>
<dbReference type="PRINTS" id="PR00368">
    <property type="entry name" value="FADPNR"/>
</dbReference>
<proteinExistence type="inferred from homology"/>
<dbReference type="Gene3D" id="3.50.50.60">
    <property type="entry name" value="FAD/NAD(P)-binding domain"/>
    <property type="match status" value="2"/>
</dbReference>
<organism evidence="9 10">
    <name type="scientific">Solihabitans fulvus</name>
    <dbReference type="NCBI Taxonomy" id="1892852"/>
    <lineage>
        <taxon>Bacteria</taxon>
        <taxon>Bacillati</taxon>
        <taxon>Actinomycetota</taxon>
        <taxon>Actinomycetes</taxon>
        <taxon>Pseudonocardiales</taxon>
        <taxon>Pseudonocardiaceae</taxon>
        <taxon>Solihabitans</taxon>
    </lineage>
</organism>
<dbReference type="PANTHER" id="PTHR22912">
    <property type="entry name" value="DISULFIDE OXIDOREDUCTASE"/>
    <property type="match status" value="1"/>
</dbReference>
<dbReference type="InterPro" id="IPR036188">
    <property type="entry name" value="FAD/NAD-bd_sf"/>
</dbReference>
<keyword evidence="10" id="KW-1185">Reference proteome</keyword>
<feature type="binding site" evidence="5">
    <location>
        <position position="52"/>
    </location>
    <ligand>
        <name>FAD</name>
        <dbReference type="ChEBI" id="CHEBI:57692"/>
    </ligand>
</feature>
<feature type="domain" description="FAD/NAD(P)-binding" evidence="8">
    <location>
        <begin position="6"/>
        <end position="319"/>
    </location>
</feature>
<dbReference type="InterPro" id="IPR050151">
    <property type="entry name" value="Class-I_Pyr_Nuc-Dis_Oxidored"/>
</dbReference>